<dbReference type="AlphaFoldDB" id="A0A821RPE7"/>
<dbReference type="Proteomes" id="UP000663873">
    <property type="component" value="Unassembled WGS sequence"/>
</dbReference>
<reference evidence="1" key="1">
    <citation type="submission" date="2021-02" db="EMBL/GenBank/DDBJ databases">
        <authorList>
            <person name="Nowell W R."/>
        </authorList>
    </citation>
    <scope>NUCLEOTIDE SEQUENCE</scope>
</reference>
<dbReference type="EMBL" id="CAJOBP010059216">
    <property type="protein sequence ID" value="CAF4845155.1"/>
    <property type="molecule type" value="Genomic_DNA"/>
</dbReference>
<evidence type="ECO:0000313" key="2">
    <source>
        <dbReference type="Proteomes" id="UP000663873"/>
    </source>
</evidence>
<organism evidence="1 2">
    <name type="scientific">Rotaria socialis</name>
    <dbReference type="NCBI Taxonomy" id="392032"/>
    <lineage>
        <taxon>Eukaryota</taxon>
        <taxon>Metazoa</taxon>
        <taxon>Spiralia</taxon>
        <taxon>Gnathifera</taxon>
        <taxon>Rotifera</taxon>
        <taxon>Eurotatoria</taxon>
        <taxon>Bdelloidea</taxon>
        <taxon>Philodinida</taxon>
        <taxon>Philodinidae</taxon>
        <taxon>Rotaria</taxon>
    </lineage>
</organism>
<comment type="caution">
    <text evidence="1">The sequence shown here is derived from an EMBL/GenBank/DDBJ whole genome shotgun (WGS) entry which is preliminary data.</text>
</comment>
<accession>A0A821RPE7</accession>
<feature type="non-terminal residue" evidence="1">
    <location>
        <position position="82"/>
    </location>
</feature>
<proteinExistence type="predicted"/>
<sequence>MTGFSGTNDTQLLLPVLIQQCDLSELKKTDAVVLNNLLQPKNEHYQDLPISASSEEILKQIVITEPMIQVILDVGALFIDGN</sequence>
<evidence type="ECO:0000313" key="1">
    <source>
        <dbReference type="EMBL" id="CAF4845155.1"/>
    </source>
</evidence>
<name>A0A821RPE7_9BILA</name>
<keyword evidence="2" id="KW-1185">Reference proteome</keyword>
<gene>
    <name evidence="1" type="ORF">UJA718_LOCUS43224</name>
</gene>
<protein>
    <submittedName>
        <fullName evidence="1">Uncharacterized protein</fullName>
    </submittedName>
</protein>